<evidence type="ECO:0000313" key="2">
    <source>
        <dbReference type="Proteomes" id="UP000585836"/>
    </source>
</evidence>
<dbReference type="EMBL" id="JACHJK010000016">
    <property type="protein sequence ID" value="MBB5931369.1"/>
    <property type="molecule type" value="Genomic_DNA"/>
</dbReference>
<dbReference type="Proteomes" id="UP000585836">
    <property type="component" value="Unassembled WGS sequence"/>
</dbReference>
<proteinExistence type="predicted"/>
<protein>
    <submittedName>
        <fullName evidence="1">Uncharacterized protein</fullName>
    </submittedName>
</protein>
<organism evidence="1 2">
    <name type="scientific">Streptomyces echinatus</name>
    <dbReference type="NCBI Taxonomy" id="67293"/>
    <lineage>
        <taxon>Bacteria</taxon>
        <taxon>Bacillati</taxon>
        <taxon>Actinomycetota</taxon>
        <taxon>Actinomycetes</taxon>
        <taxon>Kitasatosporales</taxon>
        <taxon>Streptomycetaceae</taxon>
        <taxon>Streptomyces</taxon>
    </lineage>
</organism>
<keyword evidence="2" id="KW-1185">Reference proteome</keyword>
<dbReference type="RefSeq" id="WP_184972708.1">
    <property type="nucleotide sequence ID" value="NZ_BAAAWF010000113.1"/>
</dbReference>
<accession>A0A7W9Q0H4</accession>
<gene>
    <name evidence="1" type="ORF">FHS34_006878</name>
</gene>
<name>A0A7W9Q0H4_9ACTN</name>
<sequence length="142" mass="15471">MRYDDPAQDRPGTYVFDEVRIEPVRVSDTADRWAVTAGAVLDLRFTAGGRSLTGLLLRTVPGALASRPGWTAVMDPAARLLLRVRTRGTAGGGRYEWYGARDLHRIVAAGVVLEGRDLGPLTAVWPRVRFGFDSAPRASYAS</sequence>
<comment type="caution">
    <text evidence="1">The sequence shown here is derived from an EMBL/GenBank/DDBJ whole genome shotgun (WGS) entry which is preliminary data.</text>
</comment>
<dbReference type="AlphaFoldDB" id="A0A7W9Q0H4"/>
<reference evidence="1 2" key="1">
    <citation type="submission" date="2020-08" db="EMBL/GenBank/DDBJ databases">
        <title>Genomic Encyclopedia of Type Strains, Phase III (KMG-III): the genomes of soil and plant-associated and newly described type strains.</title>
        <authorList>
            <person name="Whitman W."/>
        </authorList>
    </citation>
    <scope>NUCLEOTIDE SEQUENCE [LARGE SCALE GENOMIC DNA]</scope>
    <source>
        <strain evidence="1 2">CECT 3313</strain>
    </source>
</reference>
<evidence type="ECO:0000313" key="1">
    <source>
        <dbReference type="EMBL" id="MBB5931369.1"/>
    </source>
</evidence>